<evidence type="ECO:0000313" key="10">
    <source>
        <dbReference type="EMBL" id="TRY69551.1"/>
    </source>
</evidence>
<dbReference type="EC" id="3.1.1.4" evidence="8"/>
<name>A0A553NVU5_TIGCA</name>
<evidence type="ECO:0000256" key="7">
    <source>
        <dbReference type="RuleBase" id="RU003654"/>
    </source>
</evidence>
<dbReference type="Pfam" id="PF00068">
    <property type="entry name" value="Phospholip_A2_1"/>
    <property type="match status" value="1"/>
</dbReference>
<evidence type="ECO:0000259" key="9">
    <source>
        <dbReference type="SMART" id="SM00085"/>
    </source>
</evidence>
<feature type="chain" id="PRO_5022254044" description="Phospholipase A2" evidence="8">
    <location>
        <begin position="32"/>
        <end position="264"/>
    </location>
</feature>
<keyword evidence="3 6" id="KW-1015">Disulfide bond</keyword>
<comment type="caution">
    <text evidence="10">The sequence shown here is derived from an EMBL/GenBank/DDBJ whole genome shotgun (WGS) entry which is preliminary data.</text>
</comment>
<gene>
    <name evidence="10" type="ORF">TCAL_15090</name>
</gene>
<dbReference type="SUPFAM" id="SSF48619">
    <property type="entry name" value="Phospholipase A2, PLA2"/>
    <property type="match status" value="1"/>
</dbReference>
<organism evidence="10 11">
    <name type="scientific">Tigriopus californicus</name>
    <name type="common">Marine copepod</name>
    <dbReference type="NCBI Taxonomy" id="6832"/>
    <lineage>
        <taxon>Eukaryota</taxon>
        <taxon>Metazoa</taxon>
        <taxon>Ecdysozoa</taxon>
        <taxon>Arthropoda</taxon>
        <taxon>Crustacea</taxon>
        <taxon>Multicrustacea</taxon>
        <taxon>Hexanauplia</taxon>
        <taxon>Copepoda</taxon>
        <taxon>Harpacticoida</taxon>
        <taxon>Harpacticidae</taxon>
        <taxon>Tigriopus</taxon>
    </lineage>
</organism>
<dbReference type="STRING" id="6832.A0A553NVU5"/>
<dbReference type="GO" id="GO:0050482">
    <property type="term" value="P:arachidonate secretion"/>
    <property type="evidence" value="ECO:0007669"/>
    <property type="project" value="InterPro"/>
</dbReference>
<comment type="subcellular location">
    <subcellularLocation>
        <location evidence="1 8">Secreted</location>
    </subcellularLocation>
</comment>
<protein>
    <recommendedName>
        <fullName evidence="8">Phospholipase A2</fullName>
        <ecNumber evidence="8">3.1.1.4</ecNumber>
    </recommendedName>
</protein>
<keyword evidence="2 8" id="KW-0964">Secreted</keyword>
<comment type="cofactor">
    <cofactor evidence="5">
        <name>Ca(2+)</name>
        <dbReference type="ChEBI" id="CHEBI:29108"/>
    </cofactor>
    <text evidence="5">Binds 1 Ca(2+) ion per subunit.</text>
</comment>
<dbReference type="PANTHER" id="PTHR11716:SF107">
    <property type="entry name" value="PHOSPHOLIPASE A2"/>
    <property type="match status" value="1"/>
</dbReference>
<dbReference type="SMART" id="SM00085">
    <property type="entry name" value="PA2c"/>
    <property type="match status" value="1"/>
</dbReference>
<feature type="active site" evidence="4">
    <location>
        <position position="143"/>
    </location>
</feature>
<dbReference type="PANTHER" id="PTHR11716">
    <property type="entry name" value="PHOSPHOLIPASE A2 FAMILY MEMBER"/>
    <property type="match status" value="1"/>
</dbReference>
<dbReference type="GO" id="GO:0004623">
    <property type="term" value="F:phospholipase A2 activity"/>
    <property type="evidence" value="ECO:0007669"/>
    <property type="project" value="UniProtKB-EC"/>
</dbReference>
<dbReference type="GO" id="GO:0005576">
    <property type="term" value="C:extracellular region"/>
    <property type="evidence" value="ECO:0007669"/>
    <property type="project" value="UniProtKB-SubCell"/>
</dbReference>
<evidence type="ECO:0000256" key="1">
    <source>
        <dbReference type="ARBA" id="ARBA00004613"/>
    </source>
</evidence>
<feature type="binding site" evidence="5">
    <location>
        <position position="144"/>
    </location>
    <ligand>
        <name>Ca(2+)</name>
        <dbReference type="ChEBI" id="CHEBI:29108"/>
    </ligand>
</feature>
<reference evidence="10 11" key="1">
    <citation type="journal article" date="2018" name="Nat. Ecol. Evol.">
        <title>Genomic signatures of mitonuclear coevolution across populations of Tigriopus californicus.</title>
        <authorList>
            <person name="Barreto F.S."/>
            <person name="Watson E.T."/>
            <person name="Lima T.G."/>
            <person name="Willett C.S."/>
            <person name="Edmands S."/>
            <person name="Li W."/>
            <person name="Burton R.S."/>
        </authorList>
    </citation>
    <scope>NUCLEOTIDE SEQUENCE [LARGE SCALE GENOMIC DNA]</scope>
    <source>
        <strain evidence="10 11">San Diego</strain>
    </source>
</reference>
<comment type="similarity">
    <text evidence="7">Belongs to the phospholipase A2 family.</text>
</comment>
<dbReference type="InterPro" id="IPR033113">
    <property type="entry name" value="PLA2_histidine"/>
</dbReference>
<keyword evidence="8" id="KW-0443">Lipid metabolism</keyword>
<evidence type="ECO:0000256" key="6">
    <source>
        <dbReference type="PIRSR" id="PIRSR601211-3"/>
    </source>
</evidence>
<dbReference type="OrthoDB" id="5841574at2759"/>
<dbReference type="InterPro" id="IPR016090">
    <property type="entry name" value="PLA2-like_dom"/>
</dbReference>
<keyword evidence="5 8" id="KW-0106">Calcium</keyword>
<feature type="signal peptide" evidence="8">
    <location>
        <begin position="1"/>
        <end position="31"/>
    </location>
</feature>
<dbReference type="EMBL" id="VCGU01000010">
    <property type="protein sequence ID" value="TRY69551.1"/>
    <property type="molecule type" value="Genomic_DNA"/>
</dbReference>
<evidence type="ECO:0000256" key="5">
    <source>
        <dbReference type="PIRSR" id="PIRSR601211-2"/>
    </source>
</evidence>
<feature type="disulfide bond" evidence="6">
    <location>
        <begin position="146"/>
        <end position="196"/>
    </location>
</feature>
<dbReference type="PRINTS" id="PR00389">
    <property type="entry name" value="PHPHLIPASEA2"/>
</dbReference>
<dbReference type="InterPro" id="IPR001211">
    <property type="entry name" value="PLA2"/>
</dbReference>
<dbReference type="Gene3D" id="1.20.90.10">
    <property type="entry name" value="Phospholipase A2 domain"/>
    <property type="match status" value="1"/>
</dbReference>
<keyword evidence="8" id="KW-0732">Signal</keyword>
<dbReference type="CDD" id="cd00125">
    <property type="entry name" value="PLA2c"/>
    <property type="match status" value="1"/>
</dbReference>
<keyword evidence="5" id="KW-0479">Metal-binding</keyword>
<feature type="active site" evidence="4">
    <location>
        <position position="197"/>
    </location>
</feature>
<feature type="binding site" evidence="5">
    <location>
        <position position="125"/>
    </location>
    <ligand>
        <name>Ca(2+)</name>
        <dbReference type="ChEBI" id="CHEBI:29108"/>
    </ligand>
</feature>
<proteinExistence type="inferred from homology"/>
<dbReference type="PROSITE" id="PS00118">
    <property type="entry name" value="PA2_HIS"/>
    <property type="match status" value="1"/>
</dbReference>
<dbReference type="Proteomes" id="UP000318571">
    <property type="component" value="Chromosome 1"/>
</dbReference>
<dbReference type="AlphaFoldDB" id="A0A553NVU5"/>
<dbReference type="GO" id="GO:0005509">
    <property type="term" value="F:calcium ion binding"/>
    <property type="evidence" value="ECO:0007669"/>
    <property type="project" value="InterPro"/>
</dbReference>
<feature type="disulfide bond" evidence="6">
    <location>
        <begin position="124"/>
        <end position="140"/>
    </location>
</feature>
<keyword evidence="8" id="KW-0378">Hydrolase</keyword>
<feature type="domain" description="Phospholipase A2-like central" evidence="9">
    <location>
        <begin position="98"/>
        <end position="217"/>
    </location>
</feature>
<evidence type="ECO:0000313" key="11">
    <source>
        <dbReference type="Proteomes" id="UP000318571"/>
    </source>
</evidence>
<evidence type="ECO:0000256" key="2">
    <source>
        <dbReference type="ARBA" id="ARBA00022525"/>
    </source>
</evidence>
<evidence type="ECO:0000256" key="8">
    <source>
        <dbReference type="RuleBase" id="RU361236"/>
    </source>
</evidence>
<evidence type="ECO:0000256" key="4">
    <source>
        <dbReference type="PIRSR" id="PIRSR601211-1"/>
    </source>
</evidence>
<evidence type="ECO:0000256" key="3">
    <source>
        <dbReference type="ARBA" id="ARBA00023157"/>
    </source>
</evidence>
<comment type="catalytic activity">
    <reaction evidence="8">
        <text>a 1,2-diacyl-sn-glycero-3-phosphocholine + H2O = a 1-acyl-sn-glycero-3-phosphocholine + a fatty acid + H(+)</text>
        <dbReference type="Rhea" id="RHEA:15801"/>
        <dbReference type="ChEBI" id="CHEBI:15377"/>
        <dbReference type="ChEBI" id="CHEBI:15378"/>
        <dbReference type="ChEBI" id="CHEBI:28868"/>
        <dbReference type="ChEBI" id="CHEBI:57643"/>
        <dbReference type="ChEBI" id="CHEBI:58168"/>
        <dbReference type="EC" id="3.1.1.4"/>
    </reaction>
</comment>
<feature type="disulfide bond" evidence="6">
    <location>
        <begin position="176"/>
        <end position="194"/>
    </location>
</feature>
<dbReference type="GO" id="GO:0016042">
    <property type="term" value="P:lipid catabolic process"/>
    <property type="evidence" value="ECO:0007669"/>
    <property type="project" value="InterPro"/>
</dbReference>
<keyword evidence="11" id="KW-1185">Reference proteome</keyword>
<dbReference type="GO" id="GO:0006644">
    <property type="term" value="P:phospholipid metabolic process"/>
    <property type="evidence" value="ECO:0007669"/>
    <property type="project" value="InterPro"/>
</dbReference>
<dbReference type="InterPro" id="IPR036444">
    <property type="entry name" value="PLipase_A2_dom_sf"/>
</dbReference>
<sequence length="264" mass="29495">MPSYTALATGVVLKWQIVVISVIICTSVSECYQNDSVTSFIRYVQSPETETSGHPNHASQFSFFRDPIFTEFTNRSAKATDGSEHFMTVAEYQRGKRGAIELGQMMRCSTGCDPLSYKGYGCYCGFLGSGRAVDGIDKCCKMHDMCYTTTTCMDLQYHLPYFVPFKWKCNGGAPYCIPGNRRNNGRDSCSHQLCECDRQFAQCLRNFPCPKGQATCPDDGGRFLQNMLMSVGSGHAPQYNTVERSRGRARRPRVLSIFGIKIGK</sequence>
<feature type="disulfide bond" evidence="6">
    <location>
        <begin position="139"/>
        <end position="203"/>
    </location>
</feature>
<feature type="binding site" evidence="5">
    <location>
        <position position="123"/>
    </location>
    <ligand>
        <name>Ca(2+)</name>
        <dbReference type="ChEBI" id="CHEBI:29108"/>
    </ligand>
</feature>
<accession>A0A553NVU5</accession>